<keyword evidence="3" id="KW-1185">Reference proteome</keyword>
<feature type="non-terminal residue" evidence="2">
    <location>
        <position position="1"/>
    </location>
</feature>
<evidence type="ECO:0000256" key="1">
    <source>
        <dbReference type="SAM" id="Phobius"/>
    </source>
</evidence>
<dbReference type="EMBL" id="JASPKZ010002299">
    <property type="protein sequence ID" value="KAJ9596030.1"/>
    <property type="molecule type" value="Genomic_DNA"/>
</dbReference>
<reference evidence="2" key="2">
    <citation type="submission" date="2023-05" db="EMBL/GenBank/DDBJ databases">
        <authorList>
            <person name="Fouks B."/>
        </authorList>
    </citation>
    <scope>NUCLEOTIDE SEQUENCE</scope>
    <source>
        <strain evidence="2">Stay&amp;Tobe</strain>
        <tissue evidence="2">Testes</tissue>
    </source>
</reference>
<evidence type="ECO:0000313" key="2">
    <source>
        <dbReference type="EMBL" id="KAJ9596030.1"/>
    </source>
</evidence>
<comment type="caution">
    <text evidence="2">The sequence shown here is derived from an EMBL/GenBank/DDBJ whole genome shotgun (WGS) entry which is preliminary data.</text>
</comment>
<gene>
    <name evidence="2" type="ORF">L9F63_012763</name>
</gene>
<name>A0AAD8ABF4_DIPPU</name>
<dbReference type="AlphaFoldDB" id="A0AAD8ABF4"/>
<organism evidence="2 3">
    <name type="scientific">Diploptera punctata</name>
    <name type="common">Pacific beetle cockroach</name>
    <dbReference type="NCBI Taxonomy" id="6984"/>
    <lineage>
        <taxon>Eukaryota</taxon>
        <taxon>Metazoa</taxon>
        <taxon>Ecdysozoa</taxon>
        <taxon>Arthropoda</taxon>
        <taxon>Hexapoda</taxon>
        <taxon>Insecta</taxon>
        <taxon>Pterygota</taxon>
        <taxon>Neoptera</taxon>
        <taxon>Polyneoptera</taxon>
        <taxon>Dictyoptera</taxon>
        <taxon>Blattodea</taxon>
        <taxon>Blaberoidea</taxon>
        <taxon>Blaberidae</taxon>
        <taxon>Diplopterinae</taxon>
        <taxon>Diploptera</taxon>
    </lineage>
</organism>
<keyword evidence="1" id="KW-0472">Membrane</keyword>
<evidence type="ECO:0000313" key="3">
    <source>
        <dbReference type="Proteomes" id="UP001233999"/>
    </source>
</evidence>
<accession>A0AAD8ABF4</accession>
<reference evidence="2" key="1">
    <citation type="journal article" date="2023" name="IScience">
        <title>Live-bearing cockroach genome reveals convergent evolutionary mechanisms linked to viviparity in insects and beyond.</title>
        <authorList>
            <person name="Fouks B."/>
            <person name="Harrison M.C."/>
            <person name="Mikhailova A.A."/>
            <person name="Marchal E."/>
            <person name="English S."/>
            <person name="Carruthers M."/>
            <person name="Jennings E.C."/>
            <person name="Chiamaka E.L."/>
            <person name="Frigard R.A."/>
            <person name="Pippel M."/>
            <person name="Attardo G.M."/>
            <person name="Benoit J.B."/>
            <person name="Bornberg-Bauer E."/>
            <person name="Tobe S.S."/>
        </authorList>
    </citation>
    <scope>NUCLEOTIDE SEQUENCE</scope>
    <source>
        <strain evidence="2">Stay&amp;Tobe</strain>
    </source>
</reference>
<feature type="transmembrane region" description="Helical" evidence="1">
    <location>
        <begin position="37"/>
        <end position="61"/>
    </location>
</feature>
<keyword evidence="1" id="KW-1133">Transmembrane helix</keyword>
<keyword evidence="1" id="KW-0812">Transmembrane</keyword>
<sequence length="72" mass="8411">LENLRRNGVLNRLHKKAWPKKLRDLSYPWKSVNKEEVAPIFFVLVIGIIVSIAILTIELASHQFRKGKRTME</sequence>
<proteinExistence type="predicted"/>
<protein>
    <submittedName>
        <fullName evidence="2">Uncharacterized protein</fullName>
    </submittedName>
</protein>
<dbReference type="Proteomes" id="UP001233999">
    <property type="component" value="Unassembled WGS sequence"/>
</dbReference>